<comment type="caution">
    <text evidence="2">The sequence shown here is derived from an EMBL/GenBank/DDBJ whole genome shotgun (WGS) entry which is preliminary data.</text>
</comment>
<protein>
    <submittedName>
        <fullName evidence="2">Uncharacterized protein</fullName>
    </submittedName>
</protein>
<organism evidence="2 3">
    <name type="scientific">Cesiribacter andamanensis AMV16</name>
    <dbReference type="NCBI Taxonomy" id="1279009"/>
    <lineage>
        <taxon>Bacteria</taxon>
        <taxon>Pseudomonadati</taxon>
        <taxon>Bacteroidota</taxon>
        <taxon>Cytophagia</taxon>
        <taxon>Cytophagales</taxon>
        <taxon>Cesiribacteraceae</taxon>
        <taxon>Cesiribacter</taxon>
    </lineage>
</organism>
<proteinExistence type="predicted"/>
<gene>
    <name evidence="2" type="ORF">ADICEAN_04214</name>
</gene>
<evidence type="ECO:0000313" key="2">
    <source>
        <dbReference type="EMBL" id="EMR00662.1"/>
    </source>
</evidence>
<dbReference type="Proteomes" id="UP000011910">
    <property type="component" value="Unassembled WGS sequence"/>
</dbReference>
<feature type="compositionally biased region" description="Basic and acidic residues" evidence="1">
    <location>
        <begin position="191"/>
        <end position="202"/>
    </location>
</feature>
<feature type="region of interest" description="Disordered" evidence="1">
    <location>
        <begin position="191"/>
        <end position="230"/>
    </location>
</feature>
<keyword evidence="3" id="KW-1185">Reference proteome</keyword>
<sequence>MVAELVLPAQAVVVLRNDQVALHSVQIAQAIVIAGHGLEQGPVAPYGHKAHQDDEPHEAGGEERHQLGFVQHPVYPLIFPQQAVKVGNDVEEKGKAKSQLAVENGIFKSFQQGVVGRGGGISQGSEGQAGQGHIKKQAVRFKHQRASQVFGAHAQRPQAGQDADDQDPEGAQVVDAQVQVLALLQVVEDKVEQKQARGDHEMAQAAPAAGSGRGGDQVEDSGDDLGTYQN</sequence>
<evidence type="ECO:0000313" key="3">
    <source>
        <dbReference type="Proteomes" id="UP000011910"/>
    </source>
</evidence>
<reference evidence="2 3" key="1">
    <citation type="journal article" date="2013" name="Genome Announc.">
        <title>Draft Genome Sequence of Cesiribacter andamanensis Strain AMV16T, Isolated from a Soil Sample from a Mud Volcano in the Andaman Islands, India.</title>
        <authorList>
            <person name="Shivaji S."/>
            <person name="Ara S."/>
            <person name="Begum Z."/>
            <person name="Srinivas T.N."/>
            <person name="Singh A."/>
            <person name="Kumar Pinnaka A."/>
        </authorList>
    </citation>
    <scope>NUCLEOTIDE SEQUENCE [LARGE SCALE GENOMIC DNA]</scope>
    <source>
        <strain evidence="2 3">AMV16</strain>
    </source>
</reference>
<name>M7N039_9BACT</name>
<dbReference type="AlphaFoldDB" id="M7N039"/>
<accession>M7N039</accession>
<feature type="compositionally biased region" description="Basic residues" evidence="1">
    <location>
        <begin position="133"/>
        <end position="145"/>
    </location>
</feature>
<evidence type="ECO:0000256" key="1">
    <source>
        <dbReference type="SAM" id="MobiDB-lite"/>
    </source>
</evidence>
<dbReference type="EMBL" id="AODQ01000214">
    <property type="protein sequence ID" value="EMR00662.1"/>
    <property type="molecule type" value="Genomic_DNA"/>
</dbReference>
<feature type="compositionally biased region" description="Gly residues" evidence="1">
    <location>
        <begin position="118"/>
        <end position="130"/>
    </location>
</feature>
<feature type="region of interest" description="Disordered" evidence="1">
    <location>
        <begin position="118"/>
        <end position="171"/>
    </location>
</feature>